<protein>
    <submittedName>
        <fullName evidence="1">Uncharacterized protein</fullName>
    </submittedName>
</protein>
<comment type="caution">
    <text evidence="1">The sequence shown here is derived from an EMBL/GenBank/DDBJ whole genome shotgun (WGS) entry which is preliminary data.</text>
</comment>
<dbReference type="AlphaFoldDB" id="A0A642KPK3"/>
<sequence>MKEYVADTGGRYTYVDDILNLQALALSMTAIFSGCEDFIISGCEITGNAISSGYVWINGKVRYFEGCTVATFPYYIYEKNGTDTVVYAGDVNKKGRNNYLCAGSSVLPSAKDALTGKVPCLIEITKAYAPHFLDKFFGHYAVLLETPFSKQTIKKDLVVTGKLTTETGLESKTAISVVSPSGYSLKQLVKQDGTASFGSYLNGLLVSEICISTDGSILLMKDKNELARIDENGITYTHASCSSSRIGYLQIEKNSIVNVAETTDEGSVDINATGPETGANLFRDFRVFDGKQAGVPLLHVKGKNKEVRINGNFSVAGKSIAIISDASGTKALYYMDAEGTEVASAGFVSTGDVDFSLINNIGDIRLSPKESVNITGDLKVNEISLKDIYVNKKSFTESLAKKVNVVDGKQLSTEDFTAKYKKKLDAISTGEVQIGGEGYVTATQVKDALAKKLTVSSNLTDVPDKEIARASLDIYSRKEAGSRFLKISGNLQELVTLTSDEINGLTTEQAAALKAEKQAAVRDNLDAEKKGTGALKLTKTSNLSDLPDKISARKNISVYSTTEVDKLLAGKLGTDSAYTGVVFTPDMKQKLEGIKTGSFAYVDNDDVSHAEVEGYVLLSHVRKELAKKAGRLLDGYTDEEKASIATNINVYSRIETDTKYAGIAMLFQDYINYLVDQGKKVADAQKILRDKLDVLSKADVSGTYLRKDSKLSDLSLPNTDAKKQVCRTLGAAYAQDYQTKIADTGWLRMANSGNGTDTSRLFVRQIGNIVSIQGVINTARRDGDHWGGTVAVLPNQISPPRYGVRTTLCDWNDDAKYNRGTSFVLRGGSRNIIIYESGWYNVDTDMNFTYMV</sequence>
<dbReference type="EMBL" id="VWAW01000008">
    <property type="protein sequence ID" value="KAA5173760.1"/>
    <property type="molecule type" value="Genomic_DNA"/>
</dbReference>
<dbReference type="Proteomes" id="UP000436803">
    <property type="component" value="Unassembled WGS sequence"/>
</dbReference>
<organism evidence="1 2">
    <name type="scientific">Bacteroides fragilis</name>
    <dbReference type="NCBI Taxonomy" id="817"/>
    <lineage>
        <taxon>Bacteria</taxon>
        <taxon>Pseudomonadati</taxon>
        <taxon>Bacteroidota</taxon>
        <taxon>Bacteroidia</taxon>
        <taxon>Bacteroidales</taxon>
        <taxon>Bacteroidaceae</taxon>
        <taxon>Bacteroides</taxon>
    </lineage>
</organism>
<dbReference type="PROSITE" id="PS51257">
    <property type="entry name" value="PROKAR_LIPOPROTEIN"/>
    <property type="match status" value="1"/>
</dbReference>
<gene>
    <name evidence="1" type="ORF">F2Z29_11190</name>
</gene>
<name>A0A642KPK3_BACFG</name>
<reference evidence="1 2" key="1">
    <citation type="journal article" date="2019" name="Nat. Med.">
        <title>A library of human gut bacterial isolates paired with longitudinal multiomics data enables mechanistic microbiome research.</title>
        <authorList>
            <person name="Poyet M."/>
            <person name="Groussin M."/>
            <person name="Gibbons S.M."/>
            <person name="Avila-Pacheco J."/>
            <person name="Jiang X."/>
            <person name="Kearney S.M."/>
            <person name="Perrotta A.R."/>
            <person name="Berdy B."/>
            <person name="Zhao S."/>
            <person name="Lieberman T.D."/>
            <person name="Swanson P.K."/>
            <person name="Smith M."/>
            <person name="Roesemann S."/>
            <person name="Alexander J.E."/>
            <person name="Rich S.A."/>
            <person name="Livny J."/>
            <person name="Vlamakis H."/>
            <person name="Clish C."/>
            <person name="Bullock K."/>
            <person name="Deik A."/>
            <person name="Scott J."/>
            <person name="Pierce K.A."/>
            <person name="Xavier R.J."/>
            <person name="Alm E.J."/>
        </authorList>
    </citation>
    <scope>NUCLEOTIDE SEQUENCE [LARGE SCALE GENOMIC DNA]</scope>
    <source>
        <strain evidence="1 2">BIOML-A7</strain>
    </source>
</reference>
<evidence type="ECO:0000313" key="1">
    <source>
        <dbReference type="EMBL" id="KAA5173760.1"/>
    </source>
</evidence>
<evidence type="ECO:0000313" key="2">
    <source>
        <dbReference type="Proteomes" id="UP000436803"/>
    </source>
</evidence>
<accession>A0A642KPK3</accession>
<proteinExistence type="predicted"/>